<reference evidence="2" key="1">
    <citation type="submission" date="2020-10" db="EMBL/GenBank/DDBJ databases">
        <authorList>
            <person name="Gilroy R."/>
        </authorList>
    </citation>
    <scope>NUCLEOTIDE SEQUENCE</scope>
    <source>
        <strain evidence="2">11159</strain>
    </source>
</reference>
<name>A0A9D9GX64_9BACL</name>
<dbReference type="Gene3D" id="2.160.20.110">
    <property type="match status" value="1"/>
</dbReference>
<reference evidence="2" key="2">
    <citation type="journal article" date="2021" name="PeerJ">
        <title>Extensive microbial diversity within the chicken gut microbiome revealed by metagenomics and culture.</title>
        <authorList>
            <person name="Gilroy R."/>
            <person name="Ravi A."/>
            <person name="Getino M."/>
            <person name="Pursley I."/>
            <person name="Horton D.L."/>
            <person name="Alikhan N.F."/>
            <person name="Baker D."/>
            <person name="Gharbi K."/>
            <person name="Hall N."/>
            <person name="Watson M."/>
            <person name="Adriaenssens E.M."/>
            <person name="Foster-Nyarko E."/>
            <person name="Jarju S."/>
            <person name="Secka A."/>
            <person name="Antonio M."/>
            <person name="Oren A."/>
            <person name="Chaudhuri R.R."/>
            <person name="La Ragione R."/>
            <person name="Hildebrand F."/>
            <person name="Pallen M.J."/>
        </authorList>
    </citation>
    <scope>NUCLEOTIDE SEQUENCE</scope>
    <source>
        <strain evidence="2">11159</strain>
    </source>
</reference>
<dbReference type="AlphaFoldDB" id="A0A9D9GX64"/>
<evidence type="ECO:0000313" key="2">
    <source>
        <dbReference type="EMBL" id="MBO8427552.1"/>
    </source>
</evidence>
<feature type="chain" id="PRO_5038680516" description="GLUG domain-containing protein" evidence="1">
    <location>
        <begin position="21"/>
        <end position="446"/>
    </location>
</feature>
<feature type="signal peptide" evidence="1">
    <location>
        <begin position="1"/>
        <end position="20"/>
    </location>
</feature>
<evidence type="ECO:0008006" key="4">
    <source>
        <dbReference type="Google" id="ProtNLM"/>
    </source>
</evidence>
<dbReference type="PROSITE" id="PS51257">
    <property type="entry name" value="PROKAR_LIPOPROTEIN"/>
    <property type="match status" value="1"/>
</dbReference>
<organism evidence="2 3">
    <name type="scientific">Candidatus Onthovivens merdipullorum</name>
    <dbReference type="NCBI Taxonomy" id="2840889"/>
    <lineage>
        <taxon>Bacteria</taxon>
        <taxon>Bacillati</taxon>
        <taxon>Bacillota</taxon>
        <taxon>Bacilli</taxon>
        <taxon>Bacillales</taxon>
        <taxon>Candidatus Onthovivens</taxon>
    </lineage>
</organism>
<dbReference type="EMBL" id="JADIMY010000068">
    <property type="protein sequence ID" value="MBO8427552.1"/>
    <property type="molecule type" value="Genomic_DNA"/>
</dbReference>
<accession>A0A9D9GX64</accession>
<proteinExistence type="predicted"/>
<evidence type="ECO:0000256" key="1">
    <source>
        <dbReference type="SAM" id="SignalP"/>
    </source>
</evidence>
<evidence type="ECO:0000313" key="3">
    <source>
        <dbReference type="Proteomes" id="UP000823613"/>
    </source>
</evidence>
<comment type="caution">
    <text evidence="2">The sequence shown here is derived from an EMBL/GenBank/DDBJ whole genome shotgun (WGS) entry which is preliminary data.</text>
</comment>
<protein>
    <recommendedName>
        <fullName evidence="4">GLUG domain-containing protein</fullName>
    </recommendedName>
</protein>
<sequence>MKRRILLVSAISLVSLFGCSDNSKVPVAETVYKDKGIFDLSDPSETVSIEVEIPGSIENIRLSGSRDNEMTYSYADGILSIYGEDIPNNSGEKELIVTTSEGTTRIPLMVCTNIITTAQEFQDINNDLTGTYILGNDIDLSTITNFEPLGKFYSEGSPRNDYFHGILDGNGYTVKNATLKYSSTDTTNKEIYEGNPLFKEQCHQAGDNIGIFQIIGSSGVVRNVRFENCNVSARTIGGIIAGNISGTVENCIVVGGSVNISTHFWDDDCNTGAIAGIVAASGVVRNVISTGKASITGTYVDWSDEYIGQVATGGEHANDSDPYWTFWGANKVNETTGEEVLDSNGHSTNGVYSGVGKCWGNVSNCYSLAYTVTPYQEASRAVDFGQTHVGENKPASGQTNMGVISNCLTKTEEELKDSSLYTNFDTSIWNIKDGQIPNIKGIYLTK</sequence>
<dbReference type="Proteomes" id="UP000823613">
    <property type="component" value="Unassembled WGS sequence"/>
</dbReference>
<gene>
    <name evidence="2" type="ORF">IAC58_03255</name>
</gene>
<keyword evidence="1" id="KW-0732">Signal</keyword>